<proteinExistence type="predicted"/>
<dbReference type="Gene3D" id="3.30.413.10">
    <property type="entry name" value="Sulfite Reductase Hemoprotein, domain 1"/>
    <property type="match status" value="1"/>
</dbReference>
<dbReference type="Proteomes" id="UP000501240">
    <property type="component" value="Chromosome"/>
</dbReference>
<keyword evidence="5" id="KW-0408">Iron</keyword>
<dbReference type="Gene3D" id="3.90.480.20">
    <property type="match status" value="1"/>
</dbReference>
<dbReference type="AlphaFoldDB" id="A0A7D3VW90"/>
<dbReference type="InterPro" id="IPR036136">
    <property type="entry name" value="Nit/Sulf_reduc_fer-like_dom_sf"/>
</dbReference>
<feature type="domain" description="Nitrite/Sulfite reductase ferredoxin-like" evidence="8">
    <location>
        <begin position="26"/>
        <end position="82"/>
    </location>
</feature>
<dbReference type="InterPro" id="IPR005117">
    <property type="entry name" value="NiRdtase/SiRdtase_haem-b_fer"/>
</dbReference>
<feature type="region of interest" description="Disordered" evidence="7">
    <location>
        <begin position="219"/>
        <end position="239"/>
    </location>
</feature>
<evidence type="ECO:0000256" key="1">
    <source>
        <dbReference type="ARBA" id="ARBA00022485"/>
    </source>
</evidence>
<dbReference type="GO" id="GO:0046872">
    <property type="term" value="F:metal ion binding"/>
    <property type="evidence" value="ECO:0007669"/>
    <property type="project" value="UniProtKB-KW"/>
</dbReference>
<evidence type="ECO:0000256" key="5">
    <source>
        <dbReference type="ARBA" id="ARBA00023004"/>
    </source>
</evidence>
<dbReference type="InterPro" id="IPR051329">
    <property type="entry name" value="NIR_SIR_4Fe-4S"/>
</dbReference>
<dbReference type="InterPro" id="IPR045854">
    <property type="entry name" value="NO2/SO3_Rdtase_4Fe4S_sf"/>
</dbReference>
<dbReference type="GO" id="GO:0043818">
    <property type="term" value="F:precorrin-3B synthase activity"/>
    <property type="evidence" value="ECO:0007669"/>
    <property type="project" value="UniProtKB-EC"/>
</dbReference>
<dbReference type="EC" id="1.14.13.83" evidence="9"/>
<organism evidence="9 10">
    <name type="scientific">Actinomadura verrucosospora</name>
    <dbReference type="NCBI Taxonomy" id="46165"/>
    <lineage>
        <taxon>Bacteria</taxon>
        <taxon>Bacillati</taxon>
        <taxon>Actinomycetota</taxon>
        <taxon>Actinomycetes</taxon>
        <taxon>Streptosporangiales</taxon>
        <taxon>Thermomonosporaceae</taxon>
        <taxon>Actinomadura</taxon>
    </lineage>
</organism>
<evidence type="ECO:0000256" key="6">
    <source>
        <dbReference type="ARBA" id="ARBA00023014"/>
    </source>
</evidence>
<protein>
    <submittedName>
        <fullName evidence="9">Precorrin-3B synthase CobG</fullName>
        <ecNumber evidence="9">1.14.13.83</ecNumber>
    </submittedName>
</protein>
<dbReference type="GO" id="GO:0051539">
    <property type="term" value="F:4 iron, 4 sulfur cluster binding"/>
    <property type="evidence" value="ECO:0007669"/>
    <property type="project" value="UniProtKB-KW"/>
</dbReference>
<keyword evidence="3" id="KW-0479">Metal-binding</keyword>
<keyword evidence="4 9" id="KW-0560">Oxidoreductase</keyword>
<dbReference type="SUPFAM" id="SSF56014">
    <property type="entry name" value="Nitrite and sulphite reductase 4Fe-4S domain-like"/>
    <property type="match status" value="2"/>
</dbReference>
<evidence type="ECO:0000313" key="9">
    <source>
        <dbReference type="EMBL" id="QKG20292.1"/>
    </source>
</evidence>
<sequence>MSSTSRSGPDRCPGALRVHAAADGGLARVRLPGGALTRPQLDALADASRELGDGFLELTSRANLQIRGLAGGAEHELSERLQGAGLLPSAAHERVRNILGSVLTGRDGNGLLDVRPVVAALDAGLCADPSLARLPGRFLFAVDDGRGDVIALRADVGLHAVAPDAFALVLAGKDSGLRALPGDAAALALDAARAFLRVRTSEWRLAELGRDLPLPGARSEPVPIPAVPRRTPLGEIPQRDGRTAFSGLVPLGRLDPAGLSAAGEIIVTPWRGLVIPGIGDMPHFPGLVTGPDWAGLTSCAGRPGCAKSLTDVRADAALARRAGGGLPVHWSGCDRQCGRPADRHVAVVATAGGYEVRLGGEVRARSHDLTATVAAAATTRRSE</sequence>
<keyword evidence="2" id="KW-0349">Heme</keyword>
<dbReference type="PANTHER" id="PTHR32439">
    <property type="entry name" value="FERREDOXIN--NITRITE REDUCTASE, CHLOROPLASTIC"/>
    <property type="match status" value="1"/>
</dbReference>
<dbReference type="Pfam" id="PF03460">
    <property type="entry name" value="NIR_SIR_ferr"/>
    <property type="match status" value="1"/>
</dbReference>
<dbReference type="SUPFAM" id="SSF55124">
    <property type="entry name" value="Nitrite/Sulfite reductase N-terminal domain-like"/>
    <property type="match status" value="2"/>
</dbReference>
<dbReference type="PANTHER" id="PTHR32439:SF9">
    <property type="entry name" value="BLR3264 PROTEIN"/>
    <property type="match status" value="1"/>
</dbReference>
<gene>
    <name evidence="9" type="ORF">ACTIVE_1930</name>
</gene>
<evidence type="ECO:0000313" key="10">
    <source>
        <dbReference type="Proteomes" id="UP000501240"/>
    </source>
</evidence>
<reference evidence="9 10" key="1">
    <citation type="submission" date="2020-05" db="EMBL/GenBank/DDBJ databases">
        <title>Actinomadura verrucosospora NRRL-B18236 (PFL_A860) Genome sequencing and assembly.</title>
        <authorList>
            <person name="Samborskyy M."/>
        </authorList>
    </citation>
    <scope>NUCLEOTIDE SEQUENCE [LARGE SCALE GENOMIC DNA]</scope>
    <source>
        <strain evidence="9 10">NRRL:B18236</strain>
    </source>
</reference>
<evidence type="ECO:0000256" key="7">
    <source>
        <dbReference type="SAM" id="MobiDB-lite"/>
    </source>
</evidence>
<evidence type="ECO:0000256" key="2">
    <source>
        <dbReference type="ARBA" id="ARBA00022617"/>
    </source>
</evidence>
<keyword evidence="6" id="KW-0411">Iron-sulfur</keyword>
<keyword evidence="10" id="KW-1185">Reference proteome</keyword>
<evidence type="ECO:0000256" key="4">
    <source>
        <dbReference type="ARBA" id="ARBA00023002"/>
    </source>
</evidence>
<dbReference type="EMBL" id="CP053892">
    <property type="protein sequence ID" value="QKG20292.1"/>
    <property type="molecule type" value="Genomic_DNA"/>
</dbReference>
<keyword evidence="1" id="KW-0004">4Fe-4S</keyword>
<dbReference type="RefSeq" id="WP_173094731.1">
    <property type="nucleotide sequence ID" value="NZ_CP053892.1"/>
</dbReference>
<evidence type="ECO:0000259" key="8">
    <source>
        <dbReference type="Pfam" id="PF03460"/>
    </source>
</evidence>
<accession>A0A7D3VW90</accession>
<name>A0A7D3VW90_ACTVE</name>
<evidence type="ECO:0000256" key="3">
    <source>
        <dbReference type="ARBA" id="ARBA00022723"/>
    </source>
</evidence>